<evidence type="ECO:0000313" key="4">
    <source>
        <dbReference type="EMBL" id="KAH8691540.1"/>
    </source>
</evidence>
<dbReference type="GeneID" id="70251366"/>
<dbReference type="Proteomes" id="UP001201262">
    <property type="component" value="Unassembled WGS sequence"/>
</dbReference>
<evidence type="ECO:0000256" key="1">
    <source>
        <dbReference type="ARBA" id="ARBA00005964"/>
    </source>
</evidence>
<sequence>MASSQDYQHSHPLLGSLVGLQRNNVTVQFRGIPFGSIPGRFRQSQLVTQLPSQPYVATEYGPECPQPYTPYPQYWSTPPEEKVPKPPGFDELKCLNLTITTPTAALVSSARVPVMIWVHGGAFAGGSHTVIAGGRYVYDPIDFVQKSVEIGKPVMVVGINYRTGPLGFLTSSELAAINKAHGEPVGNYGLHDQLRAVEWVVRFGDGLGGNPKQITLYGTSAGAASVHYHLLSGWECGFQRAILGSGTALGIGPLSSDRHQALFDEYTSRLGLKKDQADLIARLIDIPVEQIVDASNCSDTLGSVYHPLIDVDFIGNAAAQRHSNKKKEGTDIMIGSCDYEKEVIEGTFSDSLNDELEFIQRLVASNGMMENMKNFLTSDVLQAYNIDPPSSDRSSSHDSFMDLAGDLGFRVPPYYTVLHSAARSYFFDFQAVNPYPGAKQNYRKAHHGVHDLFVFNAAPDLVPLEDQPNWNATATHVQEAWISFCNGQVPWTPFDKTVGGPVYVFADGDKSGEVRDLEAALGNEKARRWKALLAQAER</sequence>
<dbReference type="Pfam" id="PF00135">
    <property type="entry name" value="COesterase"/>
    <property type="match status" value="1"/>
</dbReference>
<gene>
    <name evidence="4" type="ORF">BGW36DRAFT_432091</name>
</gene>
<name>A0AAD4KH19_9EURO</name>
<proteinExistence type="inferred from homology"/>
<organism evidence="4 5">
    <name type="scientific">Talaromyces proteolyticus</name>
    <dbReference type="NCBI Taxonomy" id="1131652"/>
    <lineage>
        <taxon>Eukaryota</taxon>
        <taxon>Fungi</taxon>
        <taxon>Dikarya</taxon>
        <taxon>Ascomycota</taxon>
        <taxon>Pezizomycotina</taxon>
        <taxon>Eurotiomycetes</taxon>
        <taxon>Eurotiomycetidae</taxon>
        <taxon>Eurotiales</taxon>
        <taxon>Trichocomaceae</taxon>
        <taxon>Talaromyces</taxon>
        <taxon>Talaromyces sect. Bacilispori</taxon>
    </lineage>
</organism>
<reference evidence="4" key="1">
    <citation type="submission" date="2021-12" db="EMBL/GenBank/DDBJ databases">
        <title>Convergent genome expansion in fungi linked to evolution of root-endophyte symbiosis.</title>
        <authorList>
            <consortium name="DOE Joint Genome Institute"/>
            <person name="Ke Y.-H."/>
            <person name="Bonito G."/>
            <person name="Liao H.-L."/>
            <person name="Looney B."/>
            <person name="Rojas-Flechas A."/>
            <person name="Nash J."/>
            <person name="Hameed K."/>
            <person name="Schadt C."/>
            <person name="Martin F."/>
            <person name="Crous P.W."/>
            <person name="Miettinen O."/>
            <person name="Magnuson J.K."/>
            <person name="Labbe J."/>
            <person name="Jacobson D."/>
            <person name="Doktycz M.J."/>
            <person name="Veneault-Fourrey C."/>
            <person name="Kuo A."/>
            <person name="Mondo S."/>
            <person name="Calhoun S."/>
            <person name="Riley R."/>
            <person name="Ohm R."/>
            <person name="LaButti K."/>
            <person name="Andreopoulos B."/>
            <person name="Pangilinan J."/>
            <person name="Nolan M."/>
            <person name="Tritt A."/>
            <person name="Clum A."/>
            <person name="Lipzen A."/>
            <person name="Daum C."/>
            <person name="Barry K."/>
            <person name="Grigoriev I.V."/>
            <person name="Vilgalys R."/>
        </authorList>
    </citation>
    <scope>NUCLEOTIDE SEQUENCE</scope>
    <source>
        <strain evidence="4">PMI_201</strain>
    </source>
</reference>
<comment type="similarity">
    <text evidence="1">Belongs to the type-B carboxylesterase/lipase family.</text>
</comment>
<dbReference type="SUPFAM" id="SSF53474">
    <property type="entry name" value="alpha/beta-Hydrolases"/>
    <property type="match status" value="1"/>
</dbReference>
<dbReference type="PANTHER" id="PTHR43142">
    <property type="entry name" value="CARBOXYLIC ESTER HYDROLASE"/>
    <property type="match status" value="1"/>
</dbReference>
<dbReference type="AlphaFoldDB" id="A0AAD4KH19"/>
<keyword evidence="2 4" id="KW-0378">Hydrolase</keyword>
<dbReference type="PANTHER" id="PTHR43142:SF1">
    <property type="entry name" value="CARBOXYLIC ESTER HYDROLASE"/>
    <property type="match status" value="1"/>
</dbReference>
<dbReference type="Gene3D" id="3.40.50.1820">
    <property type="entry name" value="alpha/beta hydrolase"/>
    <property type="match status" value="1"/>
</dbReference>
<evidence type="ECO:0000313" key="5">
    <source>
        <dbReference type="Proteomes" id="UP001201262"/>
    </source>
</evidence>
<evidence type="ECO:0000259" key="3">
    <source>
        <dbReference type="Pfam" id="PF00135"/>
    </source>
</evidence>
<dbReference type="EMBL" id="JAJTJA010000012">
    <property type="protein sequence ID" value="KAH8691540.1"/>
    <property type="molecule type" value="Genomic_DNA"/>
</dbReference>
<protein>
    <submittedName>
        <fullName evidence="4">Alpha/Beta hydrolase protein</fullName>
    </submittedName>
</protein>
<comment type="caution">
    <text evidence="4">The sequence shown here is derived from an EMBL/GenBank/DDBJ whole genome shotgun (WGS) entry which is preliminary data.</text>
</comment>
<dbReference type="InterPro" id="IPR002018">
    <property type="entry name" value="CarbesteraseB"/>
</dbReference>
<evidence type="ECO:0000256" key="2">
    <source>
        <dbReference type="ARBA" id="ARBA00022801"/>
    </source>
</evidence>
<accession>A0AAD4KH19</accession>
<dbReference type="GO" id="GO:0016787">
    <property type="term" value="F:hydrolase activity"/>
    <property type="evidence" value="ECO:0007669"/>
    <property type="project" value="UniProtKB-KW"/>
</dbReference>
<dbReference type="InterPro" id="IPR029058">
    <property type="entry name" value="AB_hydrolase_fold"/>
</dbReference>
<keyword evidence="5" id="KW-1185">Reference proteome</keyword>
<dbReference type="RefSeq" id="XP_046067632.1">
    <property type="nucleotide sequence ID" value="XM_046221079.1"/>
</dbReference>
<feature type="domain" description="Carboxylesterase type B" evidence="3">
    <location>
        <begin position="14"/>
        <end position="490"/>
    </location>
</feature>